<comment type="caution">
    <text evidence="1">The sequence shown here is derived from an EMBL/GenBank/DDBJ whole genome shotgun (WGS) entry which is preliminary data.</text>
</comment>
<dbReference type="OrthoDB" id="1422342at2"/>
<dbReference type="Proteomes" id="UP000226437">
    <property type="component" value="Unassembled WGS sequence"/>
</dbReference>
<organism evidence="1 2">
    <name type="scientific">Neolewinella marina</name>
    <dbReference type="NCBI Taxonomy" id="438751"/>
    <lineage>
        <taxon>Bacteria</taxon>
        <taxon>Pseudomonadati</taxon>
        <taxon>Bacteroidota</taxon>
        <taxon>Saprospiria</taxon>
        <taxon>Saprospirales</taxon>
        <taxon>Lewinellaceae</taxon>
        <taxon>Neolewinella</taxon>
    </lineage>
</organism>
<accession>A0A2G0CBM9</accession>
<evidence type="ECO:0000313" key="1">
    <source>
        <dbReference type="EMBL" id="PHK97365.1"/>
    </source>
</evidence>
<dbReference type="EMBL" id="PDLO01000009">
    <property type="protein sequence ID" value="PHK97365.1"/>
    <property type="molecule type" value="Genomic_DNA"/>
</dbReference>
<evidence type="ECO:0000313" key="2">
    <source>
        <dbReference type="Proteomes" id="UP000226437"/>
    </source>
</evidence>
<protein>
    <recommendedName>
        <fullName evidence="3">Cupin 2 conserved barrel domain-containing protein</fullName>
    </recommendedName>
</protein>
<keyword evidence="2" id="KW-1185">Reference proteome</keyword>
<dbReference type="RefSeq" id="WP_099107649.1">
    <property type="nucleotide sequence ID" value="NZ_JAATJF010000003.1"/>
</dbReference>
<gene>
    <name evidence="1" type="ORF">CGL56_16295</name>
</gene>
<proteinExistence type="predicted"/>
<dbReference type="AlphaFoldDB" id="A0A2G0CBM9"/>
<sequence length="293" mass="32183">MNYSVVLPGGIAGLFLTLAVCVSSCQDATEIVVQDLQMEIPADSRTFSETVLPGEIADTRIEHLAYAGPASPVIDLEAGHVTMFIFLAGTGVLHADTFVRHLTPESIAIPMDDIGSVRLEVPAGEELHFLQFTKKLTDEDNEDLASFPADNKYSLYFTRFVDTEPYTEKIKSPNTVSRTVLPADIIPRVSLGTVEAPGPDRVGAHEHPMLDQLFLGLTDNDIVVHADNASAELGEFSVLHIPIGSSHSVTVGENKKMYYLWMDFFLNREGQEWLKTHKPVSTDETAVQDKDPT</sequence>
<evidence type="ECO:0008006" key="3">
    <source>
        <dbReference type="Google" id="ProtNLM"/>
    </source>
</evidence>
<reference evidence="1 2" key="1">
    <citation type="submission" date="2017-10" db="EMBL/GenBank/DDBJ databases">
        <title>The draft genome sequence of Lewinella marina KCTC 32374.</title>
        <authorList>
            <person name="Wang K."/>
        </authorList>
    </citation>
    <scope>NUCLEOTIDE SEQUENCE [LARGE SCALE GENOMIC DNA]</scope>
    <source>
        <strain evidence="1 2">MKG-38</strain>
    </source>
</reference>
<name>A0A2G0CBM9_9BACT</name>